<dbReference type="InterPro" id="IPR022742">
    <property type="entry name" value="Hydrolase_4"/>
</dbReference>
<dbReference type="InterPro" id="IPR051044">
    <property type="entry name" value="MAG_DAG_Lipase"/>
</dbReference>
<evidence type="ECO:0000259" key="1">
    <source>
        <dbReference type="Pfam" id="PF12146"/>
    </source>
</evidence>
<reference evidence="2 3" key="1">
    <citation type="submission" date="2021-08" db="EMBL/GenBank/DDBJ databases">
        <title>WGS assembly of Ceratopteris richardii.</title>
        <authorList>
            <person name="Marchant D.B."/>
            <person name="Chen G."/>
            <person name="Jenkins J."/>
            <person name="Shu S."/>
            <person name="Leebens-Mack J."/>
            <person name="Grimwood J."/>
            <person name="Schmutz J."/>
            <person name="Soltis P."/>
            <person name="Soltis D."/>
            <person name="Chen Z.-H."/>
        </authorList>
    </citation>
    <scope>NUCLEOTIDE SEQUENCE [LARGE SCALE GENOMIC DNA]</scope>
    <source>
        <strain evidence="2">Whitten #5841</strain>
        <tissue evidence="2">Leaf</tissue>
    </source>
</reference>
<dbReference type="PRINTS" id="PR00111">
    <property type="entry name" value="ABHYDROLASE"/>
</dbReference>
<dbReference type="Gene3D" id="3.40.50.1820">
    <property type="entry name" value="alpha/beta hydrolase"/>
    <property type="match status" value="1"/>
</dbReference>
<dbReference type="PANTHER" id="PTHR11614">
    <property type="entry name" value="PHOSPHOLIPASE-RELATED"/>
    <property type="match status" value="1"/>
</dbReference>
<sequence>MTTESGVRYHEHFVTNSGGIKLFTCTWLPASNKIKALVFLCHGYGAECSVFMKGTAMRLAQAGFAVFGLDYVGHGKSDGLRCYIERFSDIVDDCASYFKMVREQAEYKDKARFLLGESMGGAVALLIHRRQPNDWNGAVLVSPMVKIAEELKPSSIMISILSKFSTFFPTWKIVPIREIIETGFKDPLKRQEMRSNPYTYQEKPRLRTGLEMLNASLDLEERLSEVTVPFMVLHGEADVVTDIEISKSLHDAANSFDKTLKTYPGMWHSLLFGETEDNIDLVMSDVVLWLNKRSPSTDSSGSSSPTLFTQSHLSLINQHPKKVEIYSL</sequence>
<dbReference type="FunFam" id="3.40.50.1820:FF:000036">
    <property type="entry name" value="Alpha/beta-Hydrolases superfamily protein"/>
    <property type="match status" value="1"/>
</dbReference>
<dbReference type="EMBL" id="CM035432">
    <property type="protein sequence ID" value="KAH7294948.1"/>
    <property type="molecule type" value="Genomic_DNA"/>
</dbReference>
<gene>
    <name evidence="2" type="ORF">KP509_27G026000</name>
</gene>
<name>A0A8T2RH75_CERRI</name>
<evidence type="ECO:0000313" key="2">
    <source>
        <dbReference type="EMBL" id="KAH7294948.1"/>
    </source>
</evidence>
<protein>
    <recommendedName>
        <fullName evidence="1">Serine aminopeptidase S33 domain-containing protein</fullName>
    </recommendedName>
</protein>
<dbReference type="InterPro" id="IPR029058">
    <property type="entry name" value="AB_hydrolase_fold"/>
</dbReference>
<organism evidence="2 3">
    <name type="scientific">Ceratopteris richardii</name>
    <name type="common">Triangle waterfern</name>
    <dbReference type="NCBI Taxonomy" id="49495"/>
    <lineage>
        <taxon>Eukaryota</taxon>
        <taxon>Viridiplantae</taxon>
        <taxon>Streptophyta</taxon>
        <taxon>Embryophyta</taxon>
        <taxon>Tracheophyta</taxon>
        <taxon>Polypodiopsida</taxon>
        <taxon>Polypodiidae</taxon>
        <taxon>Polypodiales</taxon>
        <taxon>Pteridineae</taxon>
        <taxon>Pteridaceae</taxon>
        <taxon>Parkerioideae</taxon>
        <taxon>Ceratopteris</taxon>
    </lineage>
</organism>
<dbReference type="AlphaFoldDB" id="A0A8T2RH75"/>
<dbReference type="Pfam" id="PF12146">
    <property type="entry name" value="Hydrolase_4"/>
    <property type="match status" value="1"/>
</dbReference>
<dbReference type="Proteomes" id="UP000825935">
    <property type="component" value="Chromosome 27"/>
</dbReference>
<proteinExistence type="predicted"/>
<comment type="caution">
    <text evidence="2">The sequence shown here is derived from an EMBL/GenBank/DDBJ whole genome shotgun (WGS) entry which is preliminary data.</text>
</comment>
<dbReference type="OrthoDB" id="2498029at2759"/>
<evidence type="ECO:0000313" key="3">
    <source>
        <dbReference type="Proteomes" id="UP000825935"/>
    </source>
</evidence>
<dbReference type="SUPFAM" id="SSF53474">
    <property type="entry name" value="alpha/beta-Hydrolases"/>
    <property type="match status" value="1"/>
</dbReference>
<keyword evidence="3" id="KW-1185">Reference proteome</keyword>
<dbReference type="InterPro" id="IPR000073">
    <property type="entry name" value="AB_hydrolase_1"/>
</dbReference>
<accession>A0A8T2RH75</accession>
<feature type="domain" description="Serine aminopeptidase S33" evidence="1">
    <location>
        <begin position="33"/>
        <end position="272"/>
    </location>
</feature>